<name>A0A1Q3DJT1_CEPFO</name>
<dbReference type="InParanoid" id="A0A1Q3DJT1"/>
<dbReference type="PANTHER" id="PTHR33710:SF71">
    <property type="entry name" value="ENDONUCLEASE_EXONUCLEASE_PHOSPHATASE DOMAIN-CONTAINING PROTEIN"/>
    <property type="match status" value="1"/>
</dbReference>
<proteinExistence type="predicted"/>
<dbReference type="Gene3D" id="3.60.10.10">
    <property type="entry name" value="Endonuclease/exonuclease/phosphatase"/>
    <property type="match status" value="1"/>
</dbReference>
<sequence>ISFVYGLCDYRNRRELWKDLIFMSQQVKSAPWLIMGDFNVSRHPMEQLNGSLKFSKAVAEFNECLNTIEVDDIRSVGRVFTWTNKRGGISDHSPVSVGLAAPWRAGSKPFKFLNLWTSDNRFQELVRSVWGQCANGNPLEVVLYKLRNLKRALKCTFRKPNPCPKKEAIRVELEDLQARLLHAPSDPALLNQEKLLISKLWKVKAEEESYLKQKSRINWLKLGDSN</sequence>
<evidence type="ECO:0000313" key="2">
    <source>
        <dbReference type="Proteomes" id="UP000187406"/>
    </source>
</evidence>
<dbReference type="PANTHER" id="PTHR33710">
    <property type="entry name" value="BNAC02G09200D PROTEIN"/>
    <property type="match status" value="1"/>
</dbReference>
<evidence type="ECO:0000313" key="1">
    <source>
        <dbReference type="EMBL" id="GAV92744.1"/>
    </source>
</evidence>
<reference evidence="2" key="1">
    <citation type="submission" date="2016-04" db="EMBL/GenBank/DDBJ databases">
        <title>Cephalotus genome sequencing.</title>
        <authorList>
            <person name="Fukushima K."/>
            <person name="Hasebe M."/>
            <person name="Fang X."/>
        </authorList>
    </citation>
    <scope>NUCLEOTIDE SEQUENCE [LARGE SCALE GENOMIC DNA]</scope>
    <source>
        <strain evidence="2">cv. St1</strain>
    </source>
</reference>
<keyword evidence="2" id="KW-1185">Reference proteome</keyword>
<comment type="caution">
    <text evidence="1">The sequence shown here is derived from an EMBL/GenBank/DDBJ whole genome shotgun (WGS) entry which is preliminary data.</text>
</comment>
<dbReference type="InterPro" id="IPR036691">
    <property type="entry name" value="Endo/exonu/phosph_ase_sf"/>
</dbReference>
<accession>A0A1Q3DJT1</accession>
<dbReference type="SUPFAM" id="SSF56219">
    <property type="entry name" value="DNase I-like"/>
    <property type="match status" value="1"/>
</dbReference>
<dbReference type="EMBL" id="BDDD01011203">
    <property type="protein sequence ID" value="GAV92744.1"/>
    <property type="molecule type" value="Genomic_DNA"/>
</dbReference>
<feature type="non-terminal residue" evidence="1">
    <location>
        <position position="1"/>
    </location>
</feature>
<feature type="non-terminal residue" evidence="1">
    <location>
        <position position="226"/>
    </location>
</feature>
<dbReference type="OrthoDB" id="1932741at2759"/>
<organism evidence="1 2">
    <name type="scientific">Cephalotus follicularis</name>
    <name type="common">Albany pitcher plant</name>
    <dbReference type="NCBI Taxonomy" id="3775"/>
    <lineage>
        <taxon>Eukaryota</taxon>
        <taxon>Viridiplantae</taxon>
        <taxon>Streptophyta</taxon>
        <taxon>Embryophyta</taxon>
        <taxon>Tracheophyta</taxon>
        <taxon>Spermatophyta</taxon>
        <taxon>Magnoliopsida</taxon>
        <taxon>eudicotyledons</taxon>
        <taxon>Gunneridae</taxon>
        <taxon>Pentapetalae</taxon>
        <taxon>rosids</taxon>
        <taxon>fabids</taxon>
        <taxon>Oxalidales</taxon>
        <taxon>Cephalotaceae</taxon>
        <taxon>Cephalotus</taxon>
    </lineage>
</organism>
<dbReference type="AlphaFoldDB" id="A0A1Q3DJT1"/>
<gene>
    <name evidence="1" type="ORF">CFOL_v3_36122</name>
</gene>
<protein>
    <submittedName>
        <fullName evidence="1">Exo_endo_phos domain-containing protein</fullName>
    </submittedName>
</protein>
<dbReference type="Proteomes" id="UP000187406">
    <property type="component" value="Unassembled WGS sequence"/>
</dbReference>